<dbReference type="AlphaFoldDB" id="A0A443KI41"/>
<evidence type="ECO:0000313" key="1">
    <source>
        <dbReference type="EMBL" id="RWR32442.1"/>
    </source>
</evidence>
<dbReference type="RefSeq" id="WP_128235204.1">
    <property type="nucleotide sequence ID" value="NZ_SAUX01000001.1"/>
</dbReference>
<gene>
    <name evidence="1" type="ORF">D2T31_00180</name>
</gene>
<evidence type="ECO:0000313" key="2">
    <source>
        <dbReference type="Proteomes" id="UP000285295"/>
    </source>
</evidence>
<sequence length="420" mass="47796">MTSTDYRDYILPESYDRVGKSHGLDPVTYSQPVLATPLAVALKAEWARLQDEPFIGITHDGTPEPGLFTLADEGFDVELAVSAMQAMLATLTEAERAAAQKPIDHRNWRGWYNPELVFNTEGVRLENLSEASRDCFWDVLASCTSARGFQKIRRLMKANLFLGELYDLTNIMNQWSYHFEVFGTPSVSDPWGWHIYGHHVGFNVLILGRQMVISPTFMGTEPNEVVLKSGEFFAMFKEEEAKGLALMQSLAPALREQATIFTLMEDPAMPAWRFNFADQRHLGGAFQDNRIVPVEGVCARDFTPEQRHALLDLCETFYIHWPDGPRRARMRQIEEHLDRTFFSWIGGHGDDDPFYYHIHSPVVMLEFDHHSGMWLSNTDPAKFHIHVISRIPNGNDYGRALIAAHRARKATEKTAEGDHA</sequence>
<accession>A0A443KI41</accession>
<dbReference type="PANTHER" id="PTHR37489:SF1">
    <property type="entry name" value="DUF3500 DOMAIN-CONTAINING PROTEIN"/>
    <property type="match status" value="1"/>
</dbReference>
<reference evidence="1 2" key="2">
    <citation type="submission" date="2019-01" db="EMBL/GenBank/DDBJ databases">
        <authorList>
            <person name="Li Y."/>
        </authorList>
    </citation>
    <scope>NUCLEOTIDE SEQUENCE [LARGE SCALE GENOMIC DNA]</scope>
    <source>
        <strain evidence="1 2">D19-10-3-21</strain>
    </source>
</reference>
<dbReference type="PANTHER" id="PTHR37489">
    <property type="entry name" value="DUF3500 DOMAIN-CONTAINING PROTEIN"/>
    <property type="match status" value="1"/>
</dbReference>
<protein>
    <submittedName>
        <fullName evidence="1">DUF3500 domain-containing protein</fullName>
    </submittedName>
</protein>
<comment type="caution">
    <text evidence="1">The sequence shown here is derived from an EMBL/GenBank/DDBJ whole genome shotgun (WGS) entry which is preliminary data.</text>
</comment>
<dbReference type="Proteomes" id="UP000285295">
    <property type="component" value="Unassembled WGS sequence"/>
</dbReference>
<dbReference type="InterPro" id="IPR021889">
    <property type="entry name" value="DUF3500"/>
</dbReference>
<reference evidence="1 2" key="1">
    <citation type="submission" date="2019-01" db="EMBL/GenBank/DDBJ databases">
        <title>Sinorhodobacter populi sp. nov. isolated from the symptomatic bark tissue of Populus euramericana canker.</title>
        <authorList>
            <person name="Xu G."/>
        </authorList>
    </citation>
    <scope>NUCLEOTIDE SEQUENCE [LARGE SCALE GENOMIC DNA]</scope>
    <source>
        <strain evidence="1 2">D19-10-3-21</strain>
    </source>
</reference>
<dbReference type="Pfam" id="PF12006">
    <property type="entry name" value="DUF3500"/>
    <property type="match status" value="1"/>
</dbReference>
<organism evidence="1 2">
    <name type="scientific">Paenirhodobacter populi</name>
    <dbReference type="NCBI Taxonomy" id="2306993"/>
    <lineage>
        <taxon>Bacteria</taxon>
        <taxon>Pseudomonadati</taxon>
        <taxon>Pseudomonadota</taxon>
        <taxon>Alphaproteobacteria</taxon>
        <taxon>Rhodobacterales</taxon>
        <taxon>Rhodobacter group</taxon>
        <taxon>Paenirhodobacter</taxon>
    </lineage>
</organism>
<dbReference type="EMBL" id="SAUX01000001">
    <property type="protein sequence ID" value="RWR32442.1"/>
    <property type="molecule type" value="Genomic_DNA"/>
</dbReference>
<proteinExistence type="predicted"/>
<dbReference type="OrthoDB" id="581140at2"/>
<name>A0A443KI41_9RHOB</name>